<dbReference type="InterPro" id="IPR014001">
    <property type="entry name" value="Helicase_ATP-bd"/>
</dbReference>
<feature type="region of interest" description="Disordered" evidence="4">
    <location>
        <begin position="139"/>
        <end position="271"/>
    </location>
</feature>
<dbReference type="STRING" id="148818.A0A4Q9KWW8"/>
<feature type="compositionally biased region" description="Polar residues" evidence="4">
    <location>
        <begin position="156"/>
        <end position="168"/>
    </location>
</feature>
<protein>
    <submittedName>
        <fullName evidence="7">SNF2-like chromatin remodeling complex protein</fullName>
    </submittedName>
</protein>
<dbReference type="SUPFAM" id="SSF52540">
    <property type="entry name" value="P-loop containing nucleoside triphosphate hydrolases"/>
    <property type="match status" value="2"/>
</dbReference>
<keyword evidence="8" id="KW-1185">Reference proteome</keyword>
<dbReference type="Pfam" id="PF00271">
    <property type="entry name" value="Helicase_C"/>
    <property type="match status" value="1"/>
</dbReference>
<dbReference type="InterPro" id="IPR049730">
    <property type="entry name" value="SNF2/RAD54-like_C"/>
</dbReference>
<accession>A0A4Q9KWW8</accession>
<keyword evidence="2" id="KW-0378">Hydrolase</keyword>
<dbReference type="FunFam" id="3.40.50.300:FF:003398">
    <property type="entry name" value="Mot1 helicase-like protein"/>
    <property type="match status" value="1"/>
</dbReference>
<proteinExistence type="predicted"/>
<dbReference type="GO" id="GO:0003677">
    <property type="term" value="F:DNA binding"/>
    <property type="evidence" value="ECO:0007669"/>
    <property type="project" value="InterPro"/>
</dbReference>
<dbReference type="InterPro" id="IPR027417">
    <property type="entry name" value="P-loop_NTPase"/>
</dbReference>
<dbReference type="PANTHER" id="PTHR36498">
    <property type="entry name" value="TATA-BINDING PROTEIN-ASSOCIATED FACTOR 172"/>
    <property type="match status" value="1"/>
</dbReference>
<dbReference type="InterPro" id="IPR000330">
    <property type="entry name" value="SNF2_N"/>
</dbReference>
<dbReference type="Proteomes" id="UP000291404">
    <property type="component" value="Unassembled WGS sequence"/>
</dbReference>
<dbReference type="InterPro" id="IPR044972">
    <property type="entry name" value="Mot1"/>
</dbReference>
<evidence type="ECO:0000313" key="7">
    <source>
        <dbReference type="EMBL" id="TBT99396.1"/>
    </source>
</evidence>
<sequence length="888" mass="99636">MCFSKIIPLLVISIDINKVSNTFKQRVLENKRDIDELIFNKEITPYKIEVPINVVLRDYQLKGIQWIAFMCKYSCNGVLADDMGLGKTIQVLTYIANEIYKYKKVKGVNDKGMVEDMVEGNDTKVGMVKDMVKDMVEGVNESKEGNVKGVKDKGSKQQGVNNSSSNIKGVNKPSDIQHPLSNTPDKQHPLSNTIGNLNGVIKKTKIKPVKSKNTKQKGSNPISSNTSSISSNVNPIDSNIVVSSSNTSSTTSSTITNTITTTNPNPNPNTITTNTITTTNNTTTNNNYKVLVICPSSLTGHWLSEVNNIFPTLTASLYSKGDSRDSNKGDSKLSGSSKDKDSNKVSKDKDNKDNRNPTTTNPTNNHTNNNPTNNPTTTITTTPSDITILSYDAYRNDYLNISKTTFYFIILDEGHLLRNRDTVIYKRILLLKSIYKIILTGTPIQNTIEDIFSLFNILMPCYLGTEKEFNNKFKNINYKEKSEEEYFKMEKCIEELHKKILPFVLRRMKSDVLKDLPPKVIRDIVIEMSEYQREVYRGIEMGDLEGDMGEGDRLEMGEGDSELEGDSYSVDDYRGVINSVDDYRGDSYSIDKQQGVSNKSTKEEGVINSVDDYRGDSNKSTKEEGVINSIDKQQGVNICSNEQQGVNNLSNKQGVNTYTTTNTYTTNAKQTNTSKKLKLSYSSVDKKSNTFLKLSKLLKVCSHLSLIGINTSYTNSCKMKALEDLLNLCGNTDMRNKVLIFCQLRNTIDLIIKDLLLINYKNMYCRLDGSVNIKDRNKTVEEFNKGSKSIMLLTTSVGGLGLNLTSADTVIFYEHDWNPFNDLQAMDRAHRIGQKKTVNVFRLVVKDTVEERVMNLQAFKIHVAGSLISQQNTDIERMETCGLLERFG</sequence>
<evidence type="ECO:0000259" key="5">
    <source>
        <dbReference type="PROSITE" id="PS51192"/>
    </source>
</evidence>
<evidence type="ECO:0000313" key="8">
    <source>
        <dbReference type="Proteomes" id="UP000291404"/>
    </source>
</evidence>
<feature type="domain" description="Helicase ATP-binding" evidence="5">
    <location>
        <begin position="385"/>
        <end position="461"/>
    </location>
</feature>
<dbReference type="AlphaFoldDB" id="A0A4Q9KWW8"/>
<dbReference type="Gene3D" id="3.40.50.300">
    <property type="entry name" value="P-loop containing nucleotide triphosphate hydrolases"/>
    <property type="match status" value="1"/>
</dbReference>
<feature type="non-terminal residue" evidence="7">
    <location>
        <position position="888"/>
    </location>
</feature>
<dbReference type="Pfam" id="PF00176">
    <property type="entry name" value="SNF2-rel_dom"/>
    <property type="match status" value="1"/>
</dbReference>
<feature type="compositionally biased region" description="Low complexity" evidence="4">
    <location>
        <begin position="219"/>
        <end position="271"/>
    </location>
</feature>
<name>A0A4Q9KWW8_9MICR</name>
<dbReference type="InterPro" id="IPR001650">
    <property type="entry name" value="Helicase_C-like"/>
</dbReference>
<evidence type="ECO:0000256" key="3">
    <source>
        <dbReference type="ARBA" id="ARBA00022840"/>
    </source>
</evidence>
<evidence type="ECO:0000256" key="4">
    <source>
        <dbReference type="SAM" id="MobiDB-lite"/>
    </source>
</evidence>
<feature type="compositionally biased region" description="Polar residues" evidence="4">
    <location>
        <begin position="179"/>
        <end position="196"/>
    </location>
</feature>
<dbReference type="VEuPathDB" id="MicrosporidiaDB:CWI39_1633p0010"/>
<dbReference type="EMBL" id="PITI01001993">
    <property type="protein sequence ID" value="TBT99396.1"/>
    <property type="molecule type" value="Genomic_DNA"/>
</dbReference>
<dbReference type="InterPro" id="IPR038718">
    <property type="entry name" value="SNF2-like_sf"/>
</dbReference>
<gene>
    <name evidence="7" type="ORF">CWI36_1993p0010</name>
</gene>
<feature type="compositionally biased region" description="Basic residues" evidence="4">
    <location>
        <begin position="202"/>
        <end position="215"/>
    </location>
</feature>
<feature type="region of interest" description="Disordered" evidence="4">
    <location>
        <begin position="318"/>
        <end position="380"/>
    </location>
</feature>
<keyword evidence="1" id="KW-0547">Nucleotide-binding</keyword>
<feature type="compositionally biased region" description="Basic and acidic residues" evidence="4">
    <location>
        <begin position="321"/>
        <end position="355"/>
    </location>
</feature>
<comment type="caution">
    <text evidence="7">The sequence shown here is derived from an EMBL/GenBank/DDBJ whole genome shotgun (WGS) entry which is preliminary data.</text>
</comment>
<feature type="compositionally biased region" description="Low complexity" evidence="4">
    <location>
        <begin position="356"/>
        <end position="380"/>
    </location>
</feature>
<dbReference type="GO" id="GO:0005524">
    <property type="term" value="F:ATP binding"/>
    <property type="evidence" value="ECO:0007669"/>
    <property type="project" value="InterPro"/>
</dbReference>
<dbReference type="Gene3D" id="3.40.50.10810">
    <property type="entry name" value="Tandem AAA-ATPase domain"/>
    <property type="match status" value="2"/>
</dbReference>
<dbReference type="GO" id="GO:0016887">
    <property type="term" value="F:ATP hydrolysis activity"/>
    <property type="evidence" value="ECO:0007669"/>
    <property type="project" value="InterPro"/>
</dbReference>
<dbReference type="PROSITE" id="PS51192">
    <property type="entry name" value="HELICASE_ATP_BIND_1"/>
    <property type="match status" value="1"/>
</dbReference>
<evidence type="ECO:0000259" key="6">
    <source>
        <dbReference type="PROSITE" id="PS51194"/>
    </source>
</evidence>
<dbReference type="PROSITE" id="PS51194">
    <property type="entry name" value="HELICASE_CTER"/>
    <property type="match status" value="1"/>
</dbReference>
<organism evidence="7 8">
    <name type="scientific">Hamiltosporidium magnivora</name>
    <dbReference type="NCBI Taxonomy" id="148818"/>
    <lineage>
        <taxon>Eukaryota</taxon>
        <taxon>Fungi</taxon>
        <taxon>Fungi incertae sedis</taxon>
        <taxon>Microsporidia</taxon>
        <taxon>Dubosqiidae</taxon>
        <taxon>Hamiltosporidium</taxon>
    </lineage>
</organism>
<feature type="region of interest" description="Disordered" evidence="4">
    <location>
        <begin position="547"/>
        <end position="568"/>
    </location>
</feature>
<keyword evidence="3" id="KW-0067">ATP-binding</keyword>
<dbReference type="VEuPathDB" id="MicrosporidiaDB:CWI36_1993p0010"/>
<reference evidence="7 8" key="1">
    <citation type="submission" date="2017-12" db="EMBL/GenBank/DDBJ databases">
        <authorList>
            <person name="Pombert J.-F."/>
            <person name="Haag K.L."/>
            <person name="Ebert D."/>
        </authorList>
    </citation>
    <scope>NUCLEOTIDE SEQUENCE [LARGE SCALE GENOMIC DNA]</scope>
    <source>
        <strain evidence="7">BE-OM-2</strain>
    </source>
</reference>
<dbReference type="SMART" id="SM00487">
    <property type="entry name" value="DEXDc"/>
    <property type="match status" value="1"/>
</dbReference>
<feature type="domain" description="Helicase C-terminal" evidence="6">
    <location>
        <begin position="721"/>
        <end position="879"/>
    </location>
</feature>
<evidence type="ECO:0000256" key="2">
    <source>
        <dbReference type="ARBA" id="ARBA00022801"/>
    </source>
</evidence>
<dbReference type="PANTHER" id="PTHR36498:SF1">
    <property type="entry name" value="TATA-BINDING PROTEIN-ASSOCIATED FACTOR 172"/>
    <property type="match status" value="1"/>
</dbReference>
<dbReference type="CDD" id="cd18793">
    <property type="entry name" value="SF2_C_SNF"/>
    <property type="match status" value="1"/>
</dbReference>
<feature type="compositionally biased region" description="Basic and acidic residues" evidence="4">
    <location>
        <begin position="139"/>
        <end position="155"/>
    </location>
</feature>
<dbReference type="SMART" id="SM00490">
    <property type="entry name" value="HELICc"/>
    <property type="match status" value="1"/>
</dbReference>
<evidence type="ECO:0000256" key="1">
    <source>
        <dbReference type="ARBA" id="ARBA00022741"/>
    </source>
</evidence>
<dbReference type="GO" id="GO:0017025">
    <property type="term" value="F:TBP-class protein binding"/>
    <property type="evidence" value="ECO:0007669"/>
    <property type="project" value="InterPro"/>
</dbReference>